<sequence length="337" mass="34685">PVTGRVTVDGVGLAEVVITDGTRNATTDSTGAYTLTDVPYGTHVLTPTLAGYTFTPVTQTIMVTDALAGQDFTATLLTFPVTGRVTVDGVGLAEVVITDGTRNATTDSTGAYTLTDVPYGTHVLTPTLAGYTFSPATRSVTVTAALANQDFAATLRTFPVTGRVTVDGVGLAEVVITDGTRTVTTTATGGYTLTDVPYGTYVVTPTLAGYTFTPATRTITVTGDLDGQDFAATLRTFPVTGRVTVDGVGLAEVVITDGTRNATTDSTGAYTLTDVPYGTHVLTPTRAGYTFSPATMAITVTEALANQDFAATLRTFPVTGRVTVDGVGLAEVVITDG</sequence>
<dbReference type="PANTHER" id="PTHR13605:SF4">
    <property type="entry name" value="ER MEMBRANE PROTEIN COMPLEX SUBUNIT 7"/>
    <property type="match status" value="1"/>
</dbReference>
<dbReference type="EMBL" id="SIJK02000161">
    <property type="protein sequence ID" value="MBP1469049.1"/>
    <property type="molecule type" value="Genomic_DNA"/>
</dbReference>
<evidence type="ECO:0000313" key="2">
    <source>
        <dbReference type="Proteomes" id="UP001193081"/>
    </source>
</evidence>
<dbReference type="InterPro" id="IPR013784">
    <property type="entry name" value="Carb-bd-like_fold"/>
</dbReference>
<evidence type="ECO:0000313" key="1">
    <source>
        <dbReference type="EMBL" id="MBP1469049.1"/>
    </source>
</evidence>
<name>A0ABS4DI15_9CHLR</name>
<gene>
    <name evidence="1" type="ORF">EYB53_025305</name>
</gene>
<organism evidence="1 2">
    <name type="scientific">Candidatus Chloroploca mongolica</name>
    <dbReference type="NCBI Taxonomy" id="2528176"/>
    <lineage>
        <taxon>Bacteria</taxon>
        <taxon>Bacillati</taxon>
        <taxon>Chloroflexota</taxon>
        <taxon>Chloroflexia</taxon>
        <taxon>Chloroflexales</taxon>
        <taxon>Chloroflexineae</taxon>
        <taxon>Oscillochloridaceae</taxon>
        <taxon>Candidatus Chloroploca</taxon>
    </lineage>
</organism>
<comment type="caution">
    <text evidence="1">The sequence shown here is derived from an EMBL/GenBank/DDBJ whole genome shotgun (WGS) entry which is preliminary data.</text>
</comment>
<dbReference type="Gene3D" id="2.60.40.1120">
    <property type="entry name" value="Carboxypeptidase-like, regulatory domain"/>
    <property type="match status" value="4"/>
</dbReference>
<evidence type="ECO:0008006" key="3">
    <source>
        <dbReference type="Google" id="ProtNLM"/>
    </source>
</evidence>
<protein>
    <recommendedName>
        <fullName evidence="3">Alpha-amylase</fullName>
    </recommendedName>
</protein>
<feature type="non-terminal residue" evidence="1">
    <location>
        <position position="337"/>
    </location>
</feature>
<accession>A0ABS4DI15</accession>
<feature type="non-terminal residue" evidence="1">
    <location>
        <position position="1"/>
    </location>
</feature>
<dbReference type="Proteomes" id="UP001193081">
    <property type="component" value="Unassembled WGS sequence"/>
</dbReference>
<dbReference type="RefSeq" id="WP_167857626.1">
    <property type="nucleotide sequence ID" value="NZ_SIJK02000161.1"/>
</dbReference>
<keyword evidence="2" id="KW-1185">Reference proteome</keyword>
<dbReference type="PANTHER" id="PTHR13605">
    <property type="entry name" value="ER MEMBRANE PROTEIN COMPLEX SUBUNIT 7"/>
    <property type="match status" value="1"/>
</dbReference>
<dbReference type="InterPro" id="IPR039163">
    <property type="entry name" value="EMC7"/>
</dbReference>
<proteinExistence type="predicted"/>
<reference evidence="1 2" key="1">
    <citation type="submission" date="2021-03" db="EMBL/GenBank/DDBJ databases">
        <authorList>
            <person name="Grouzdev D.S."/>
        </authorList>
    </citation>
    <scope>NUCLEOTIDE SEQUENCE [LARGE SCALE GENOMIC DNA]</scope>
    <source>
        <strain evidence="1 2">M50-1</strain>
    </source>
</reference>
<dbReference type="SUPFAM" id="SSF49452">
    <property type="entry name" value="Starch-binding domain-like"/>
    <property type="match status" value="4"/>
</dbReference>